<name>A0A074ZRH2_OPIVI</name>
<dbReference type="GeneID" id="20327484"/>
<dbReference type="STRING" id="6198.A0A074ZRH2"/>
<dbReference type="SUPFAM" id="SSF49899">
    <property type="entry name" value="Concanavalin A-like lectins/glucanases"/>
    <property type="match status" value="1"/>
</dbReference>
<dbReference type="EMBL" id="KL596674">
    <property type="protein sequence ID" value="KER29656.1"/>
    <property type="molecule type" value="Genomic_DNA"/>
</dbReference>
<keyword evidence="2" id="KW-1185">Reference proteome</keyword>
<protein>
    <submittedName>
        <fullName evidence="1">Uncharacterized protein</fullName>
    </submittedName>
</protein>
<proteinExistence type="predicted"/>
<accession>A0A074ZRH2</accession>
<gene>
    <name evidence="1" type="ORF">T265_13317</name>
</gene>
<dbReference type="InterPro" id="IPR013320">
    <property type="entry name" value="ConA-like_dom_sf"/>
</dbReference>
<dbReference type="AlphaFoldDB" id="A0A074ZRH2"/>
<dbReference type="RefSeq" id="XP_009166605.1">
    <property type="nucleotide sequence ID" value="XM_009168341.1"/>
</dbReference>
<sequence length="227" mass="26456">DAELLSCFSGNGYIVNRLSNRPITSTEEEVRLWFQTRQPNSSLFHVGSDNRGLSIHILNGWPHIWLQLPDTERLQSEGRVDRQIIAARNSWSPESGVAGIIQLNLHVRPGRYESSRLDDNQWHELILIRQNKQLVRMNQRISNKAFVTFEKYTQSQITLVFTRDSTESLVYGILQLNVLDTGRLMFQLARYWRYRSIVAYRKLLTRKFADLRLIYGLPQLASLITPK</sequence>
<organism evidence="1 2">
    <name type="scientific">Opisthorchis viverrini</name>
    <name type="common">Southeast Asian liver fluke</name>
    <dbReference type="NCBI Taxonomy" id="6198"/>
    <lineage>
        <taxon>Eukaryota</taxon>
        <taxon>Metazoa</taxon>
        <taxon>Spiralia</taxon>
        <taxon>Lophotrochozoa</taxon>
        <taxon>Platyhelminthes</taxon>
        <taxon>Trematoda</taxon>
        <taxon>Digenea</taxon>
        <taxon>Opisthorchiida</taxon>
        <taxon>Opisthorchiata</taxon>
        <taxon>Opisthorchiidae</taxon>
        <taxon>Opisthorchis</taxon>
    </lineage>
</organism>
<evidence type="ECO:0000313" key="1">
    <source>
        <dbReference type="EMBL" id="KER29656.1"/>
    </source>
</evidence>
<feature type="non-terminal residue" evidence="1">
    <location>
        <position position="227"/>
    </location>
</feature>
<evidence type="ECO:0000313" key="2">
    <source>
        <dbReference type="Proteomes" id="UP000054324"/>
    </source>
</evidence>
<reference evidence="1 2" key="1">
    <citation type="submission" date="2013-11" db="EMBL/GenBank/DDBJ databases">
        <title>Opisthorchis viverrini - life in the bile duct.</title>
        <authorList>
            <person name="Young N.D."/>
            <person name="Nagarajan N."/>
            <person name="Lin S.J."/>
            <person name="Korhonen P.K."/>
            <person name="Jex A.R."/>
            <person name="Hall R.S."/>
            <person name="Safavi-Hemami H."/>
            <person name="Kaewkong W."/>
            <person name="Bertrand D."/>
            <person name="Gao S."/>
            <person name="Seet Q."/>
            <person name="Wongkham S."/>
            <person name="Teh B.T."/>
            <person name="Wongkham C."/>
            <person name="Intapan P.M."/>
            <person name="Maleewong W."/>
            <person name="Yang X."/>
            <person name="Hu M."/>
            <person name="Wang Z."/>
            <person name="Hofmann A."/>
            <person name="Sternberg P.W."/>
            <person name="Tan P."/>
            <person name="Wang J."/>
            <person name="Gasser R.B."/>
        </authorList>
    </citation>
    <scope>NUCLEOTIDE SEQUENCE [LARGE SCALE GENOMIC DNA]</scope>
</reference>
<dbReference type="CTD" id="20327484"/>
<dbReference type="KEGG" id="ovi:T265_13317"/>
<dbReference type="OrthoDB" id="6270412at2759"/>
<feature type="non-terminal residue" evidence="1">
    <location>
        <position position="1"/>
    </location>
</feature>
<dbReference type="Gene3D" id="2.60.120.200">
    <property type="match status" value="1"/>
</dbReference>
<dbReference type="Proteomes" id="UP000054324">
    <property type="component" value="Unassembled WGS sequence"/>
</dbReference>
<dbReference type="InterPro" id="IPR001791">
    <property type="entry name" value="Laminin_G"/>
</dbReference>
<dbReference type="CDD" id="cd00110">
    <property type="entry name" value="LamG"/>
    <property type="match status" value="1"/>
</dbReference>